<reference evidence="2" key="1">
    <citation type="submission" date="2025-08" db="UniProtKB">
        <authorList>
            <consortium name="RefSeq"/>
        </authorList>
    </citation>
    <scope>IDENTIFICATION</scope>
    <source>
        <tissue evidence="2">Tentacle</tissue>
    </source>
</reference>
<dbReference type="RefSeq" id="XP_031553767.1">
    <property type="nucleotide sequence ID" value="XM_031697907.1"/>
</dbReference>
<accession>A0A6P8HMA1</accession>
<dbReference type="InParanoid" id="A0A6P8HMA1"/>
<dbReference type="GeneID" id="116290799"/>
<protein>
    <submittedName>
        <fullName evidence="2">Uncharacterized protein LOC116290799 isoform X1</fullName>
    </submittedName>
</protein>
<name>A0A6P8HMA1_ACTTE</name>
<keyword evidence="1" id="KW-1185">Reference proteome</keyword>
<proteinExistence type="predicted"/>
<dbReference type="Proteomes" id="UP000515163">
    <property type="component" value="Unplaced"/>
</dbReference>
<gene>
    <name evidence="2" type="primary">LOC116290799</name>
</gene>
<evidence type="ECO:0000313" key="2">
    <source>
        <dbReference type="RefSeq" id="XP_031553767.1"/>
    </source>
</evidence>
<organism evidence="1 2">
    <name type="scientific">Actinia tenebrosa</name>
    <name type="common">Australian red waratah sea anemone</name>
    <dbReference type="NCBI Taxonomy" id="6105"/>
    <lineage>
        <taxon>Eukaryota</taxon>
        <taxon>Metazoa</taxon>
        <taxon>Cnidaria</taxon>
        <taxon>Anthozoa</taxon>
        <taxon>Hexacorallia</taxon>
        <taxon>Actiniaria</taxon>
        <taxon>Actiniidae</taxon>
        <taxon>Actinia</taxon>
    </lineage>
</organism>
<dbReference type="OrthoDB" id="5949044at2759"/>
<evidence type="ECO:0000313" key="1">
    <source>
        <dbReference type="Proteomes" id="UP000515163"/>
    </source>
</evidence>
<sequence>MKALTILSDCNMIDPDLDRELSLANEFVLEALKAESANNEMEFSSISRSTKSNCSAGFETYCGRCSENDLGCFFQTRNEDQSLSTLDSMPQQLEEKALFSAKDQKNYRLVPDISVDHGTTIYYEGNPSDSCSFWDNTYFPRQTVSCLIKRETSTSCYFTLPNIIDGMNKIDLLDLDSFHAISNDLPYNIKEEPMEEDIRVDFLNIKDVYFKHAEGTEDSFLCVYVKTGRKVNGVKLYLKQFQDGLSGHCSHGPICLPSEYNRRTGMLSVDLKCLSQCLPPSSETTDCLKNTSSFWQFIAKVQLEDGRSVCHFSKSFQIRRNIQEYEDEKGFKTKLRQIPISRMDASSICLSSSLYSSNIEELSDSMPKSCALESIRNSKFKPFPCQDSVFSDDTTSKGVLDYGTKKIALAPGSTLDKSVISTKIQDQNDIVSIQEQANFAGLLKVMKTNHLQETSRRKANGYRSAEEAFVWACGYCFFSRGKKSTVKSHVSRQVCQKRRRMLSECSIRQEKTVKPKFRRCHTFSGIQSKPMRNYSLKRCKTP</sequence>
<dbReference type="KEGG" id="aten:116290799"/>
<dbReference type="AlphaFoldDB" id="A0A6P8HMA1"/>